<feature type="domain" description="RH1" evidence="5">
    <location>
        <begin position="1"/>
        <end position="85"/>
    </location>
</feature>
<feature type="coiled-coil region" evidence="4">
    <location>
        <begin position="151"/>
        <end position="258"/>
    </location>
</feature>
<feature type="coiled-coil region" evidence="4">
    <location>
        <begin position="330"/>
        <end position="357"/>
    </location>
</feature>
<dbReference type="GO" id="GO:0046983">
    <property type="term" value="F:protein dimerization activity"/>
    <property type="evidence" value="ECO:0007669"/>
    <property type="project" value="InterPro"/>
</dbReference>
<dbReference type="InterPro" id="IPR021563">
    <property type="entry name" value="RILP_dimer"/>
</dbReference>
<dbReference type="AlphaFoldDB" id="A0A2T7PDV7"/>
<dbReference type="STRING" id="400727.A0A2T7PDV7"/>
<name>A0A2T7PDV7_POMCA</name>
<evidence type="ECO:0000256" key="4">
    <source>
        <dbReference type="SAM" id="Coils"/>
    </source>
</evidence>
<dbReference type="EMBL" id="PZQS01000004">
    <property type="protein sequence ID" value="PVD31588.1"/>
    <property type="molecule type" value="Genomic_DNA"/>
</dbReference>
<dbReference type="PROSITE" id="PS51776">
    <property type="entry name" value="RH1"/>
    <property type="match status" value="1"/>
</dbReference>
<evidence type="ECO:0008006" key="9">
    <source>
        <dbReference type="Google" id="ProtNLM"/>
    </source>
</evidence>
<dbReference type="SUPFAM" id="SSF161256">
    <property type="entry name" value="RILP dimerisation region"/>
    <property type="match status" value="1"/>
</dbReference>
<dbReference type="InterPro" id="IPR034743">
    <property type="entry name" value="RH1"/>
</dbReference>
<dbReference type="InterPro" id="IPR034744">
    <property type="entry name" value="RH2"/>
</dbReference>
<dbReference type="GO" id="GO:0005737">
    <property type="term" value="C:cytoplasm"/>
    <property type="evidence" value="ECO:0007669"/>
    <property type="project" value="TreeGrafter"/>
</dbReference>
<dbReference type="InterPro" id="IPR051241">
    <property type="entry name" value="DZIP_RILPL"/>
</dbReference>
<gene>
    <name evidence="7" type="ORF">C0Q70_07003</name>
</gene>
<evidence type="ECO:0000259" key="6">
    <source>
        <dbReference type="PROSITE" id="PS51777"/>
    </source>
</evidence>
<dbReference type="PANTHER" id="PTHR21502">
    <property type="entry name" value="ZINC FINGER PROTEIN DZIP1"/>
    <property type="match status" value="1"/>
</dbReference>
<evidence type="ECO:0000313" key="8">
    <source>
        <dbReference type="Proteomes" id="UP000245119"/>
    </source>
</evidence>
<evidence type="ECO:0000259" key="5">
    <source>
        <dbReference type="PROSITE" id="PS51776"/>
    </source>
</evidence>
<protein>
    <recommendedName>
        <fullName evidence="9">RH1 domain-containing protein</fullName>
    </recommendedName>
</protein>
<dbReference type="PROSITE" id="PS51777">
    <property type="entry name" value="RH2"/>
    <property type="match status" value="1"/>
</dbReference>
<dbReference type="PANTHER" id="PTHR21502:SF4">
    <property type="entry name" value="RILP-LIKE PROTEIN HOMOLOG"/>
    <property type="match status" value="1"/>
</dbReference>
<evidence type="ECO:0000256" key="2">
    <source>
        <dbReference type="ARBA" id="ARBA00022927"/>
    </source>
</evidence>
<dbReference type="GO" id="GO:0036064">
    <property type="term" value="C:ciliary basal body"/>
    <property type="evidence" value="ECO:0007669"/>
    <property type="project" value="TreeGrafter"/>
</dbReference>
<evidence type="ECO:0000313" key="7">
    <source>
        <dbReference type="EMBL" id="PVD31588.1"/>
    </source>
</evidence>
<dbReference type="CDD" id="cd14445">
    <property type="entry name" value="RILP-like"/>
    <property type="match status" value="1"/>
</dbReference>
<feature type="domain" description="RH2" evidence="6">
    <location>
        <begin position="322"/>
        <end position="391"/>
    </location>
</feature>
<dbReference type="GO" id="GO:0051959">
    <property type="term" value="F:dynein light intermediate chain binding"/>
    <property type="evidence" value="ECO:0007669"/>
    <property type="project" value="TreeGrafter"/>
</dbReference>
<dbReference type="Gene3D" id="1.20.58.1770">
    <property type="match status" value="1"/>
</dbReference>
<dbReference type="Pfam" id="PF09744">
    <property type="entry name" value="RH1"/>
    <property type="match status" value="1"/>
</dbReference>
<organism evidence="7 8">
    <name type="scientific">Pomacea canaliculata</name>
    <name type="common">Golden apple snail</name>
    <dbReference type="NCBI Taxonomy" id="400727"/>
    <lineage>
        <taxon>Eukaryota</taxon>
        <taxon>Metazoa</taxon>
        <taxon>Spiralia</taxon>
        <taxon>Lophotrochozoa</taxon>
        <taxon>Mollusca</taxon>
        <taxon>Gastropoda</taxon>
        <taxon>Caenogastropoda</taxon>
        <taxon>Architaenioglossa</taxon>
        <taxon>Ampullarioidea</taxon>
        <taxon>Ampullariidae</taxon>
        <taxon>Pomacea</taxon>
    </lineage>
</organism>
<keyword evidence="8" id="KW-1185">Reference proteome</keyword>
<keyword evidence="3 4" id="KW-0175">Coiled coil</keyword>
<evidence type="ECO:0000256" key="1">
    <source>
        <dbReference type="ARBA" id="ARBA00022448"/>
    </source>
</evidence>
<keyword evidence="1" id="KW-0813">Transport</keyword>
<sequence length="415" mass="48197">MATEIYQDVTVTDVKEQAAGIAREFDKLINNYGNDAVTELMPKVIRALEQLESLATRFERDNDEIAQLRSTVEKLELEKTGKAQERAKFEQELEQIEENWQTEVREPLTVVGKLQEENKRLKKPLHYEKHSVAEKVSAKHRETEEQEIKVLTKLKETVYKQREELRSLKHELSQKAVDCDALQAQVEQIARVNIDLRRKNNTQRKQARVLLQEKSELEIALREKDAEVDKVKTMLSEQEKFEEQRAAVRAAIQEQRESEEVNKMMIMWLHHCQALISKIIMTDSTTTATSSSPEIDRRTASVNSLGLDMEGKLIIDMKDPNRPRFTLQEVKQLLFERNELKTRLIEVEEELNHYRLRKSSFSGEEVLVYGPINKEPDEKLFGRKESGIRKSTVDDLAEIFDALTAVLISWLIPLM</sequence>
<evidence type="ECO:0000256" key="3">
    <source>
        <dbReference type="ARBA" id="ARBA00023054"/>
    </source>
</evidence>
<feature type="coiled-coil region" evidence="4">
    <location>
        <begin position="48"/>
        <end position="106"/>
    </location>
</feature>
<dbReference type="GO" id="GO:0060271">
    <property type="term" value="P:cilium assembly"/>
    <property type="evidence" value="ECO:0007669"/>
    <property type="project" value="TreeGrafter"/>
</dbReference>
<dbReference type="Proteomes" id="UP000245119">
    <property type="component" value="Linkage Group LG4"/>
</dbReference>
<dbReference type="Pfam" id="PF11461">
    <property type="entry name" value="RILP"/>
    <property type="match status" value="1"/>
</dbReference>
<comment type="caution">
    <text evidence="7">The sequence shown here is derived from an EMBL/GenBank/DDBJ whole genome shotgun (WGS) entry which is preliminary data.</text>
</comment>
<dbReference type="GO" id="GO:0031267">
    <property type="term" value="F:small GTPase binding"/>
    <property type="evidence" value="ECO:0007669"/>
    <property type="project" value="TreeGrafter"/>
</dbReference>
<reference evidence="7 8" key="1">
    <citation type="submission" date="2018-04" db="EMBL/GenBank/DDBJ databases">
        <title>The genome of golden apple snail Pomacea canaliculata provides insight into stress tolerance and invasive adaptation.</title>
        <authorList>
            <person name="Liu C."/>
            <person name="Liu B."/>
            <person name="Ren Y."/>
            <person name="Zhang Y."/>
            <person name="Wang H."/>
            <person name="Li S."/>
            <person name="Jiang F."/>
            <person name="Yin L."/>
            <person name="Zhang G."/>
            <person name="Qian W."/>
            <person name="Fan W."/>
        </authorList>
    </citation>
    <scope>NUCLEOTIDE SEQUENCE [LARGE SCALE GENOMIC DNA]</scope>
    <source>
        <strain evidence="7">SZHN2017</strain>
        <tissue evidence="7">Muscle</tissue>
    </source>
</reference>
<dbReference type="GO" id="GO:0015031">
    <property type="term" value="P:protein transport"/>
    <property type="evidence" value="ECO:0007669"/>
    <property type="project" value="UniProtKB-KW"/>
</dbReference>
<accession>A0A2T7PDV7</accession>
<proteinExistence type="predicted"/>
<dbReference type="OrthoDB" id="10069524at2759"/>
<dbReference type="Gene3D" id="6.10.230.10">
    <property type="match status" value="1"/>
</dbReference>
<keyword evidence="2" id="KW-0653">Protein transport</keyword>